<dbReference type="EMBL" id="JAABOO010000004">
    <property type="protein sequence ID" value="NER15344.1"/>
    <property type="molecule type" value="Genomic_DNA"/>
</dbReference>
<keyword evidence="3" id="KW-1185">Reference proteome</keyword>
<evidence type="ECO:0000259" key="1">
    <source>
        <dbReference type="Pfam" id="PF08818"/>
    </source>
</evidence>
<dbReference type="AlphaFoldDB" id="A0A6P0UPS9"/>
<evidence type="ECO:0000313" key="3">
    <source>
        <dbReference type="Proteomes" id="UP000468581"/>
    </source>
</evidence>
<accession>A0A6P0UPS9</accession>
<dbReference type="InterPro" id="IPR014922">
    <property type="entry name" value="YdhG-like"/>
</dbReference>
<dbReference type="Proteomes" id="UP000468581">
    <property type="component" value="Unassembled WGS sequence"/>
</dbReference>
<gene>
    <name evidence="2" type="ORF">GWK08_17955</name>
</gene>
<feature type="domain" description="YdhG-like" evidence="1">
    <location>
        <begin position="30"/>
        <end position="127"/>
    </location>
</feature>
<name>A0A6P0UPS9_9FLAO</name>
<dbReference type="Pfam" id="PF08818">
    <property type="entry name" value="DUF1801"/>
    <property type="match status" value="1"/>
</dbReference>
<comment type="caution">
    <text evidence="2">The sequence shown here is derived from an EMBL/GenBank/DDBJ whole genome shotgun (WGS) entry which is preliminary data.</text>
</comment>
<reference evidence="2 3" key="1">
    <citation type="submission" date="2020-01" db="EMBL/GenBank/DDBJ databases">
        <title>Leptobacterium flavescens.</title>
        <authorList>
            <person name="Wang G."/>
        </authorList>
    </citation>
    <scope>NUCLEOTIDE SEQUENCE [LARGE SCALE GENOMIC DNA]</scope>
    <source>
        <strain evidence="2 3">KCTC 22160</strain>
    </source>
</reference>
<organism evidence="2 3">
    <name type="scientific">Leptobacterium flavescens</name>
    <dbReference type="NCBI Taxonomy" id="472055"/>
    <lineage>
        <taxon>Bacteria</taxon>
        <taxon>Pseudomonadati</taxon>
        <taxon>Bacteroidota</taxon>
        <taxon>Flavobacteriia</taxon>
        <taxon>Flavobacteriales</taxon>
        <taxon>Flavobacteriaceae</taxon>
        <taxon>Leptobacterium</taxon>
    </lineage>
</organism>
<proteinExistence type="predicted"/>
<dbReference type="RefSeq" id="WP_163608628.1">
    <property type="nucleotide sequence ID" value="NZ_JAABOO010000004.1"/>
</dbReference>
<sequence>MAKTKPTDQNVTDFINAIPHETRRKDGFFILDMMKRITGLEPVIWGPSIIGFGSYHYKYDSGHEGDAPLIAFSPRKQHQVLYVLSNFKGQEELLKKLGKYKTGKVCLYVTRLENIDLEVLEEIVQKAWDHNTK</sequence>
<dbReference type="SUPFAM" id="SSF159888">
    <property type="entry name" value="YdhG-like"/>
    <property type="match status" value="1"/>
</dbReference>
<protein>
    <submittedName>
        <fullName evidence="2">DUF1801 domain-containing protein</fullName>
    </submittedName>
</protein>
<evidence type="ECO:0000313" key="2">
    <source>
        <dbReference type="EMBL" id="NER15344.1"/>
    </source>
</evidence>